<dbReference type="SUPFAM" id="SSF81383">
    <property type="entry name" value="F-box domain"/>
    <property type="match status" value="1"/>
</dbReference>
<name>A0A3M7Q2S5_BRAPC</name>
<proteinExistence type="predicted"/>
<dbReference type="InterPro" id="IPR036047">
    <property type="entry name" value="F-box-like_dom_sf"/>
</dbReference>
<dbReference type="STRING" id="10195.A0A3M7Q2S5"/>
<evidence type="ECO:0000259" key="1">
    <source>
        <dbReference type="PROSITE" id="PS50181"/>
    </source>
</evidence>
<dbReference type="Proteomes" id="UP000276133">
    <property type="component" value="Unassembled WGS sequence"/>
</dbReference>
<protein>
    <submittedName>
        <fullName evidence="2">F-box LRR-repeat 4</fullName>
    </submittedName>
</protein>
<reference evidence="2 3" key="1">
    <citation type="journal article" date="2018" name="Sci. Rep.">
        <title>Genomic signatures of local adaptation to the degree of environmental predictability in rotifers.</title>
        <authorList>
            <person name="Franch-Gras L."/>
            <person name="Hahn C."/>
            <person name="Garcia-Roger E.M."/>
            <person name="Carmona M.J."/>
            <person name="Serra M."/>
            <person name="Gomez A."/>
        </authorList>
    </citation>
    <scope>NUCLEOTIDE SEQUENCE [LARGE SCALE GENOMIC DNA]</scope>
    <source>
        <strain evidence="2">HYR1</strain>
    </source>
</reference>
<sequence length="333" mass="39408">MQASKPENLIVRQFVKSVLDFSSQYGREQSGSYTVANVRGCPTNYPKYGDFLESCVLRTYGNWWNEMSYLPDIKPNIAEPFYISKDFIELEFEQKLMIDSVIIYENYNPGAVVALYAFDYIKNKWTLIWSIFDDLKIKSNSMAFERPLPKKESRKFRPDLTKRDIFSNLVRIEFEHGKLDYYTELDAIEIVGYPFDLKLSKEIAKNIRHIGDKFFSLEISSDHLENASDKIKNESVRSEKKQLTITELPNELLQKIIRLLDLRDIFFLRSTCRKFYQLCSERDLFNQLDLKPFWNQVNEALLETFYNLSCEFKALDVSWSKLESTQIFKREIF</sequence>
<feature type="domain" description="F-box" evidence="1">
    <location>
        <begin position="242"/>
        <end position="288"/>
    </location>
</feature>
<organism evidence="2 3">
    <name type="scientific">Brachionus plicatilis</name>
    <name type="common">Marine rotifer</name>
    <name type="synonym">Brachionus muelleri</name>
    <dbReference type="NCBI Taxonomy" id="10195"/>
    <lineage>
        <taxon>Eukaryota</taxon>
        <taxon>Metazoa</taxon>
        <taxon>Spiralia</taxon>
        <taxon>Gnathifera</taxon>
        <taxon>Rotifera</taxon>
        <taxon>Eurotatoria</taxon>
        <taxon>Monogononta</taxon>
        <taxon>Pseudotrocha</taxon>
        <taxon>Ploima</taxon>
        <taxon>Brachionidae</taxon>
        <taxon>Brachionus</taxon>
    </lineage>
</organism>
<evidence type="ECO:0000313" key="3">
    <source>
        <dbReference type="Proteomes" id="UP000276133"/>
    </source>
</evidence>
<gene>
    <name evidence="2" type="ORF">BpHYR1_009538</name>
</gene>
<comment type="caution">
    <text evidence="2">The sequence shown here is derived from an EMBL/GenBank/DDBJ whole genome shotgun (WGS) entry which is preliminary data.</text>
</comment>
<evidence type="ECO:0000313" key="2">
    <source>
        <dbReference type="EMBL" id="RNA05756.1"/>
    </source>
</evidence>
<dbReference type="CDD" id="cd09917">
    <property type="entry name" value="F-box_SF"/>
    <property type="match status" value="1"/>
</dbReference>
<dbReference type="AlphaFoldDB" id="A0A3M7Q2S5"/>
<accession>A0A3M7Q2S5</accession>
<dbReference type="PROSITE" id="PS50181">
    <property type="entry name" value="FBOX"/>
    <property type="match status" value="1"/>
</dbReference>
<dbReference type="OrthoDB" id="2153609at2759"/>
<keyword evidence="3" id="KW-1185">Reference proteome</keyword>
<dbReference type="Gene3D" id="1.20.1280.50">
    <property type="match status" value="1"/>
</dbReference>
<dbReference type="EMBL" id="REGN01007611">
    <property type="protein sequence ID" value="RNA05756.1"/>
    <property type="molecule type" value="Genomic_DNA"/>
</dbReference>
<dbReference type="SMART" id="SM00256">
    <property type="entry name" value="FBOX"/>
    <property type="match status" value="1"/>
</dbReference>
<dbReference type="InterPro" id="IPR001810">
    <property type="entry name" value="F-box_dom"/>
</dbReference>
<dbReference type="Pfam" id="PF00646">
    <property type="entry name" value="F-box"/>
    <property type="match status" value="1"/>
</dbReference>